<evidence type="ECO:0000313" key="1">
    <source>
        <dbReference type="EMBL" id="MBP2477813.1"/>
    </source>
</evidence>
<protein>
    <submittedName>
        <fullName evidence="1">Uncharacterized protein</fullName>
    </submittedName>
</protein>
<dbReference type="EMBL" id="JAGIOO010000001">
    <property type="protein sequence ID" value="MBP2477813.1"/>
    <property type="molecule type" value="Genomic_DNA"/>
</dbReference>
<organism evidence="1 2">
    <name type="scientific">Crossiella equi</name>
    <dbReference type="NCBI Taxonomy" id="130796"/>
    <lineage>
        <taxon>Bacteria</taxon>
        <taxon>Bacillati</taxon>
        <taxon>Actinomycetota</taxon>
        <taxon>Actinomycetes</taxon>
        <taxon>Pseudonocardiales</taxon>
        <taxon>Pseudonocardiaceae</taxon>
        <taxon>Crossiella</taxon>
    </lineage>
</organism>
<sequence length="781" mass="82845">MSSPLDLLAEWQSTVDTGPLRELLVLGGAVDLPFLERHCLPLARDLGARVTVLTGHGAAVHDPADVRYAGRAYQHGHAVAEGAFLPRLAVLLGEDQVWVTVGSGDPTPEGWLGEGLWLAVRSGLADGPAALADLGTWLADLGQALSLPSWLGDTLDEIAVAMVPAATREGGLRFLGNLTTPLLEQLPAGPHRELGLTGEGAEPDAVRALTAHLAPREVRTAPAPAALVEWQETNGRRHALAGAVLTGAALLRPVTDGGDCVLAAVHPRAESVLPSAATDPPVRQVTAVPRTRGARLLGAHWDRDNTVVEFLVPRGTHGVIVETLTDNGWLAAHRVPAAELYVDGPVRARVPAEAPGTAVRVSALVDERRVVSAPVHVTDLDAVAARPEHTHQAGLATGSAAELLADPARLAAFTDAVLAHAPVPLPQPLDWAGFTAHTQHVLGVALARRVLPGAPGVLPEPSAATWSLGPLAEAATEHGLVVPEQGRERWRALARRWAEGSTPAAALPVRMVLACLYLDLVAAGVWGHEEEWRAGLAALAESLCPTEDEQRALPDAAQARLSTLLAACLALLLQDADLQGGTAADWTARHAWERCYEWAAFGRPELVEPLLPDSRRLEGRTTTLSEVEQVLELAESSVDEPTAAIQEDLRDRGFEIDRLDGAWVITGECRRPLREAAKMITDFAAVSKQGGTAVVVSNRRTMALLLWSGRAFAFTEGKPPTWRLYQLSGMSTPQSIIGGSEGVPATKDIRKLLPLPDTVTELAEQCGVDLPSLISRDLVGR</sequence>
<dbReference type="RefSeq" id="WP_086780502.1">
    <property type="nucleotide sequence ID" value="NZ_JAGIOO010000001.1"/>
</dbReference>
<dbReference type="Proteomes" id="UP001519363">
    <property type="component" value="Unassembled WGS sequence"/>
</dbReference>
<accession>A0ABS5AMM9</accession>
<gene>
    <name evidence="1" type="ORF">JOF53_006685</name>
</gene>
<keyword evidence="2" id="KW-1185">Reference proteome</keyword>
<reference evidence="1 2" key="1">
    <citation type="submission" date="2021-03" db="EMBL/GenBank/DDBJ databases">
        <title>Sequencing the genomes of 1000 actinobacteria strains.</title>
        <authorList>
            <person name="Klenk H.-P."/>
        </authorList>
    </citation>
    <scope>NUCLEOTIDE SEQUENCE [LARGE SCALE GENOMIC DNA]</scope>
    <source>
        <strain evidence="1 2">DSM 44580</strain>
    </source>
</reference>
<evidence type="ECO:0000313" key="2">
    <source>
        <dbReference type="Proteomes" id="UP001519363"/>
    </source>
</evidence>
<proteinExistence type="predicted"/>
<name>A0ABS5AMM9_9PSEU</name>
<comment type="caution">
    <text evidence="1">The sequence shown here is derived from an EMBL/GenBank/DDBJ whole genome shotgun (WGS) entry which is preliminary data.</text>
</comment>